<evidence type="ECO:0000256" key="1">
    <source>
        <dbReference type="ARBA" id="ARBA00001973"/>
    </source>
</evidence>
<feature type="region of interest" description="Disordered" evidence="8">
    <location>
        <begin position="336"/>
        <end position="359"/>
    </location>
</feature>
<evidence type="ECO:0000313" key="11">
    <source>
        <dbReference type="EMBL" id="KAF8662490.1"/>
    </source>
</evidence>
<dbReference type="Proteomes" id="UP000636709">
    <property type="component" value="Unassembled WGS sequence"/>
</dbReference>
<reference evidence="11" key="1">
    <citation type="submission" date="2020-07" db="EMBL/GenBank/DDBJ databases">
        <title>Genome sequence and genetic diversity analysis of an under-domesticated orphan crop, white fonio (Digitaria exilis).</title>
        <authorList>
            <person name="Bennetzen J.L."/>
            <person name="Chen S."/>
            <person name="Ma X."/>
            <person name="Wang X."/>
            <person name="Yssel A.E.J."/>
            <person name="Chaluvadi S.R."/>
            <person name="Johnson M."/>
            <person name="Gangashetty P."/>
            <person name="Hamidou F."/>
            <person name="Sanogo M.D."/>
            <person name="Zwaenepoel A."/>
            <person name="Wallace J."/>
            <person name="Van De Peer Y."/>
            <person name="Van Deynze A."/>
        </authorList>
    </citation>
    <scope>NUCLEOTIDE SEQUENCE</scope>
    <source>
        <tissue evidence="11">Leaves</tissue>
    </source>
</reference>
<dbReference type="PRINTS" id="PR00092">
    <property type="entry name" value="TYROSINASE"/>
</dbReference>
<dbReference type="InterPro" id="IPR022740">
    <property type="entry name" value="Polyphenol_oxidase_C"/>
</dbReference>
<dbReference type="InterPro" id="IPR008922">
    <property type="entry name" value="Di-copper_centre_dom_sf"/>
</dbReference>
<organism evidence="11 12">
    <name type="scientific">Digitaria exilis</name>
    <dbReference type="NCBI Taxonomy" id="1010633"/>
    <lineage>
        <taxon>Eukaryota</taxon>
        <taxon>Viridiplantae</taxon>
        <taxon>Streptophyta</taxon>
        <taxon>Embryophyta</taxon>
        <taxon>Tracheophyta</taxon>
        <taxon>Spermatophyta</taxon>
        <taxon>Magnoliopsida</taxon>
        <taxon>Liliopsida</taxon>
        <taxon>Poales</taxon>
        <taxon>Poaceae</taxon>
        <taxon>PACMAD clade</taxon>
        <taxon>Panicoideae</taxon>
        <taxon>Panicodae</taxon>
        <taxon>Paniceae</taxon>
        <taxon>Anthephorinae</taxon>
        <taxon>Digitaria</taxon>
    </lineage>
</organism>
<comment type="similarity">
    <text evidence="2">Belongs to the tyrosinase family.</text>
</comment>
<sequence length="636" mass="69901">MASTSATSILLFPATIPTITSTPSACPSKKTTILRQRHHRRTVSCRASGADDGGLLWLPRRGVLTSLTGAAAGLVGYPNLTSIALEANPVDTCKRGEKVSEKLVECSDPNRDFPCPPSLKVPIVDFKPESTVKRIRRPVHLLDKEYQDKYKKAIRKMKDLEPSNPLSFAAQAAIHESYCDGHYRYDPTEKNRPFDVHFSWIFAPWHRMYIYFYEKALGDLVGDDTFALPYWNWDSPEGMGIPAIFKDPNDDNPLYDPNRDMTHRDALIDLDYLHADKSVGPIPFVKTPATAAAYDAAVNKNLATIYQQQIRGGRGPRAFLGEKLCSEASFRVKEINERSKRRQNGKQIKTDSSQSQGTLERMAHTAVHVWVGRQKPKTGCTLADGVLGHDGQPHCAYDMGFLGTAGRDPLFYSHHSNVDRMWHLWSTKLGNEGFTDTEWLDASFVFYDNYKEPRLVRIKFRDVLDARNLGYTYDAESEASLPWINSKPTPLSPTGGGSSARSGAAAPPEFPLTLVSEKAVVVPGVAVPAKEAGMDLVLVIEGIEYNPQMNNKFDVAINCPKEVAKGVGPQHTEYAGSFTAVPSSKANGGTLLGKVTLFVDGVLADLGAAGDATVDVVLVPRVGDITVYFAPTIQNA</sequence>
<dbReference type="InterPro" id="IPR002227">
    <property type="entry name" value="Tyrosinase_Cu-bd"/>
</dbReference>
<keyword evidence="5" id="KW-0560">Oxidoreductase</keyword>
<feature type="chain" id="PRO_5032619722" description="Tyrosinase copper-binding domain-containing protein" evidence="9">
    <location>
        <begin position="22"/>
        <end position="636"/>
    </location>
</feature>
<proteinExistence type="inferred from homology"/>
<evidence type="ECO:0000256" key="4">
    <source>
        <dbReference type="ARBA" id="ARBA00022784"/>
    </source>
</evidence>
<dbReference type="GO" id="GO:0046872">
    <property type="term" value="F:metal ion binding"/>
    <property type="evidence" value="ECO:0007669"/>
    <property type="project" value="UniProtKB-KW"/>
</dbReference>
<dbReference type="PROSITE" id="PS00210">
    <property type="entry name" value="HEMOCYANIN_2"/>
    <property type="match status" value="1"/>
</dbReference>
<dbReference type="InterPro" id="IPR013788">
    <property type="entry name" value="Hemocyanin/hexamerin"/>
</dbReference>
<keyword evidence="12" id="KW-1185">Reference proteome</keyword>
<evidence type="ECO:0000259" key="10">
    <source>
        <dbReference type="PROSITE" id="PS00498"/>
    </source>
</evidence>
<dbReference type="InterPro" id="IPR050316">
    <property type="entry name" value="Tyrosinase/Hemocyanin"/>
</dbReference>
<comment type="caution">
    <text evidence="11">The sequence shown here is derived from an EMBL/GenBank/DDBJ whole genome shotgun (WGS) entry which is preliminary data.</text>
</comment>
<dbReference type="InterPro" id="IPR022739">
    <property type="entry name" value="Polyphenol_oxidase_cen"/>
</dbReference>
<dbReference type="Gramene" id="Dexi6A01G0006450.1">
    <property type="protein sequence ID" value="Dexi6A01G0006450.1:cds"/>
    <property type="gene ID" value="Dexi6A01G0006450"/>
</dbReference>
<dbReference type="EMBL" id="JACEFO010002380">
    <property type="protein sequence ID" value="KAF8662490.1"/>
    <property type="molecule type" value="Genomic_DNA"/>
</dbReference>
<dbReference type="Pfam" id="PF00264">
    <property type="entry name" value="Tyrosinase"/>
    <property type="match status" value="1"/>
</dbReference>
<keyword evidence="4" id="KW-0883">Thioether bond</keyword>
<dbReference type="Pfam" id="PF12143">
    <property type="entry name" value="PPO1_KFDV"/>
    <property type="match status" value="1"/>
</dbReference>
<evidence type="ECO:0000256" key="2">
    <source>
        <dbReference type="ARBA" id="ARBA00009928"/>
    </source>
</evidence>
<feature type="signal peptide" evidence="9">
    <location>
        <begin position="1"/>
        <end position="21"/>
    </location>
</feature>
<evidence type="ECO:0000256" key="3">
    <source>
        <dbReference type="ARBA" id="ARBA00022723"/>
    </source>
</evidence>
<evidence type="ECO:0000313" key="12">
    <source>
        <dbReference type="Proteomes" id="UP000636709"/>
    </source>
</evidence>
<dbReference type="AlphaFoldDB" id="A0A835E2N8"/>
<feature type="domain" description="Tyrosinase copper-binding" evidence="10">
    <location>
        <begin position="408"/>
        <end position="419"/>
    </location>
</feature>
<evidence type="ECO:0000256" key="5">
    <source>
        <dbReference type="ARBA" id="ARBA00023002"/>
    </source>
</evidence>
<evidence type="ECO:0000256" key="6">
    <source>
        <dbReference type="ARBA" id="ARBA00023008"/>
    </source>
</evidence>
<dbReference type="OrthoDB" id="6132182at2759"/>
<keyword evidence="6" id="KW-0186">Copper</keyword>
<gene>
    <name evidence="11" type="ORF">HU200_056080</name>
</gene>
<dbReference type="PANTHER" id="PTHR11474:SF117">
    <property type="entry name" value="POLYPHENOL OXIDASE CHLOROPLASTIC"/>
    <property type="match status" value="1"/>
</dbReference>
<comment type="cofactor">
    <cofactor evidence="1">
        <name>Cu(2+)</name>
        <dbReference type="ChEBI" id="CHEBI:29036"/>
    </cofactor>
</comment>
<evidence type="ECO:0000256" key="7">
    <source>
        <dbReference type="ARBA" id="ARBA00023157"/>
    </source>
</evidence>
<dbReference type="PANTHER" id="PTHR11474">
    <property type="entry name" value="TYROSINASE FAMILY MEMBER"/>
    <property type="match status" value="1"/>
</dbReference>
<dbReference type="PROSITE" id="PS00498">
    <property type="entry name" value="TYROSINASE_2"/>
    <property type="match status" value="1"/>
</dbReference>
<protein>
    <recommendedName>
        <fullName evidence="10">Tyrosinase copper-binding domain-containing protein</fullName>
    </recommendedName>
</protein>
<dbReference type="SUPFAM" id="SSF48056">
    <property type="entry name" value="Di-copper centre-containing domain"/>
    <property type="match status" value="1"/>
</dbReference>
<dbReference type="GO" id="GO:0004097">
    <property type="term" value="F:catechol oxidase activity"/>
    <property type="evidence" value="ECO:0007669"/>
    <property type="project" value="InterPro"/>
</dbReference>
<feature type="compositionally biased region" description="Polar residues" evidence="8">
    <location>
        <begin position="345"/>
        <end position="358"/>
    </location>
</feature>
<name>A0A835E2N8_9POAL</name>
<dbReference type="Gene3D" id="1.10.1280.10">
    <property type="entry name" value="Di-copper center containing domain from catechol oxidase"/>
    <property type="match status" value="1"/>
</dbReference>
<feature type="region of interest" description="Disordered" evidence="8">
    <location>
        <begin position="484"/>
        <end position="504"/>
    </location>
</feature>
<keyword evidence="3" id="KW-0479">Metal-binding</keyword>
<evidence type="ECO:0000256" key="9">
    <source>
        <dbReference type="SAM" id="SignalP"/>
    </source>
</evidence>
<keyword evidence="9" id="KW-0732">Signal</keyword>
<keyword evidence="7" id="KW-1015">Disulfide bond</keyword>
<dbReference type="Pfam" id="PF12142">
    <property type="entry name" value="PPO1_DWL"/>
    <property type="match status" value="1"/>
</dbReference>
<evidence type="ECO:0000256" key="8">
    <source>
        <dbReference type="SAM" id="MobiDB-lite"/>
    </source>
</evidence>
<accession>A0A835E2N8</accession>